<dbReference type="OrthoDB" id="69221at2759"/>
<dbReference type="InterPro" id="IPR044929">
    <property type="entry name" value="DNA/RNA_non-sp_Endonuclease_sf"/>
</dbReference>
<organism evidence="4 5">
    <name type="scientific">Danio rerio</name>
    <name type="common">Zebrafish</name>
    <name type="synonym">Brachydanio rerio</name>
    <dbReference type="NCBI Taxonomy" id="7955"/>
    <lineage>
        <taxon>Eukaryota</taxon>
        <taxon>Metazoa</taxon>
        <taxon>Chordata</taxon>
        <taxon>Craniata</taxon>
        <taxon>Vertebrata</taxon>
        <taxon>Euteleostomi</taxon>
        <taxon>Actinopterygii</taxon>
        <taxon>Neopterygii</taxon>
        <taxon>Teleostei</taxon>
        <taxon>Ostariophysi</taxon>
        <taxon>Cypriniformes</taxon>
        <taxon>Danionidae</taxon>
        <taxon>Danioninae</taxon>
        <taxon>Danio</taxon>
    </lineage>
</organism>
<dbReference type="GO" id="GO:0046872">
    <property type="term" value="F:metal ion binding"/>
    <property type="evidence" value="ECO:0007669"/>
    <property type="project" value="InterPro"/>
</dbReference>
<dbReference type="InterPro" id="IPR044925">
    <property type="entry name" value="His-Me_finger_sf"/>
</dbReference>
<dbReference type="PANTHER" id="PTHR21472:SF15">
    <property type="entry name" value="ENDONUCLEASE DOMAIN-CONTAINING 1 PROTEIN-RELATED"/>
    <property type="match status" value="1"/>
</dbReference>
<evidence type="ECO:0000313" key="5">
    <source>
        <dbReference type="RefSeq" id="XP_005159398.2"/>
    </source>
</evidence>
<accession>A0A8M2B5V4</accession>
<evidence type="ECO:0000259" key="3">
    <source>
        <dbReference type="SMART" id="SM00892"/>
    </source>
</evidence>
<keyword evidence="4" id="KW-1185">Reference proteome</keyword>
<feature type="signal peptide" evidence="1">
    <location>
        <begin position="1"/>
        <end position="24"/>
    </location>
</feature>
<evidence type="ECO:0000256" key="1">
    <source>
        <dbReference type="SAM" id="SignalP"/>
    </source>
</evidence>
<dbReference type="KEGG" id="dre:101885869"/>
<dbReference type="GO" id="GO:0016787">
    <property type="term" value="F:hydrolase activity"/>
    <property type="evidence" value="ECO:0007669"/>
    <property type="project" value="InterPro"/>
</dbReference>
<gene>
    <name evidence="5" type="primary">LOC101885869</name>
</gene>
<dbReference type="Gene3D" id="3.40.570.10">
    <property type="entry name" value="Extracellular Endonuclease, subunit A"/>
    <property type="match status" value="1"/>
</dbReference>
<dbReference type="GO" id="GO:0003676">
    <property type="term" value="F:nucleic acid binding"/>
    <property type="evidence" value="ECO:0007669"/>
    <property type="project" value="InterPro"/>
</dbReference>
<protein>
    <submittedName>
        <fullName evidence="5">Endonuclease domain-containing 1 protein-like isoform X1</fullName>
    </submittedName>
</protein>
<dbReference type="SUPFAM" id="SSF54060">
    <property type="entry name" value="His-Me finger endonucleases"/>
    <property type="match status" value="1"/>
</dbReference>
<dbReference type="PANTHER" id="PTHR21472">
    <property type="entry name" value="ENDONUCLEASE DOMAIN-CONTAINING 1 PROTEIN ENDOD1"/>
    <property type="match status" value="1"/>
</dbReference>
<evidence type="ECO:0000313" key="4">
    <source>
        <dbReference type="Proteomes" id="UP000000437"/>
    </source>
</evidence>
<proteinExistence type="predicted"/>
<feature type="domain" description="ENPP1-3/EXOG-like endonuclease/phosphodiesterase" evidence="2">
    <location>
        <begin position="65"/>
        <end position="262"/>
    </location>
</feature>
<name>A0A8M2B5V4_DANRE</name>
<dbReference type="SMART" id="SM00892">
    <property type="entry name" value="Endonuclease_NS"/>
    <property type="match status" value="1"/>
</dbReference>
<feature type="domain" description="DNA/RNA non-specific endonuclease/pyrophosphatase/phosphodiesterase" evidence="3">
    <location>
        <begin position="64"/>
        <end position="265"/>
    </location>
</feature>
<reference evidence="5" key="1">
    <citation type="submission" date="2025-08" db="UniProtKB">
        <authorList>
            <consortium name="RefSeq"/>
        </authorList>
    </citation>
    <scope>IDENTIFICATION</scope>
    <source>
        <strain evidence="5">Tuebingen</strain>
        <tissue evidence="5">Fibroblasts and whole tissue</tissue>
    </source>
</reference>
<feature type="chain" id="PRO_5044257635" evidence="1">
    <location>
        <begin position="25"/>
        <end position="276"/>
    </location>
</feature>
<dbReference type="GeneID" id="101885869"/>
<dbReference type="SMART" id="SM00477">
    <property type="entry name" value="NUC"/>
    <property type="match status" value="1"/>
</dbReference>
<evidence type="ECO:0000259" key="2">
    <source>
        <dbReference type="SMART" id="SM00477"/>
    </source>
</evidence>
<sequence length="276" mass="32226">MRRSVVSALLVFSFPFIITEVVDSFSKCSQFFLEGKPPVIPGILKDSVSQDNNRYKLICQRYKNAYRFATLYDTTNKIPVFSAYRYTGFKKGRPQIRWMIEPQLETSGVQMRARRVNQAYTEDYQKLYRLDRGHLFPNGHAANKDIAESTFTLTNVVPQYKSFNGGSWNRMENDVRELMDSDCAKNRPAYVLTGAVPNQEHYLNQKVNIPTHMWNAFCCYNKTKSTWVSRAHWAANKDESEDKKKKIPEKTLKELLQFLEEKYNSVVTLFNKCLYN</sequence>
<dbReference type="Proteomes" id="UP000000437">
    <property type="component" value="Chromosome 19"/>
</dbReference>
<dbReference type="InterPro" id="IPR039015">
    <property type="entry name" value="ENDOD1"/>
</dbReference>
<keyword evidence="1" id="KW-0732">Signal</keyword>
<dbReference type="AlphaFoldDB" id="A0A8M2B5V4"/>
<dbReference type="InterPro" id="IPR001604">
    <property type="entry name" value="Endo_G_ENPP1-like_dom"/>
</dbReference>
<dbReference type="RefSeq" id="XP_005159398.2">
    <property type="nucleotide sequence ID" value="XM_005159341.5"/>
</dbReference>
<dbReference type="InterPro" id="IPR020821">
    <property type="entry name" value="ENPP1-3/EXOG-like_nuc-like"/>
</dbReference>
<dbReference type="Pfam" id="PF01223">
    <property type="entry name" value="Endonuclease_NS"/>
    <property type="match status" value="1"/>
</dbReference>